<dbReference type="GO" id="GO:0008270">
    <property type="term" value="F:zinc ion binding"/>
    <property type="evidence" value="ECO:0007669"/>
    <property type="project" value="UniProtKB-KW"/>
</dbReference>
<name>A0A7J6XS63_TRYCR</name>
<dbReference type="PANTHER" id="PTHR24104">
    <property type="entry name" value="E3 UBIQUITIN-PROTEIN LIGASE NHLRC1-RELATED"/>
    <property type="match status" value="1"/>
</dbReference>
<dbReference type="Gene3D" id="2.120.10.30">
    <property type="entry name" value="TolB, C-terminal domain"/>
    <property type="match status" value="1"/>
</dbReference>
<keyword evidence="1" id="KW-0472">Membrane</keyword>
<dbReference type="AlphaFoldDB" id="A0A7J6XS63"/>
<evidence type="ECO:0000313" key="3">
    <source>
        <dbReference type="Proteomes" id="UP000583944"/>
    </source>
</evidence>
<comment type="caution">
    <text evidence="2">The sequence shown here is derived from an EMBL/GenBank/DDBJ whole genome shotgun (WGS) entry which is preliminary data.</text>
</comment>
<dbReference type="Proteomes" id="UP000583944">
    <property type="component" value="Unassembled WGS sequence"/>
</dbReference>
<dbReference type="InterPro" id="IPR011042">
    <property type="entry name" value="6-blade_b-propeller_TolB-like"/>
</dbReference>
<evidence type="ECO:0000256" key="1">
    <source>
        <dbReference type="SAM" id="Phobius"/>
    </source>
</evidence>
<organism evidence="2 3">
    <name type="scientific">Trypanosoma cruzi</name>
    <dbReference type="NCBI Taxonomy" id="5693"/>
    <lineage>
        <taxon>Eukaryota</taxon>
        <taxon>Discoba</taxon>
        <taxon>Euglenozoa</taxon>
        <taxon>Kinetoplastea</taxon>
        <taxon>Metakinetoplastina</taxon>
        <taxon>Trypanosomatida</taxon>
        <taxon>Trypanosomatidae</taxon>
        <taxon>Trypanosoma</taxon>
        <taxon>Schizotrypanum</taxon>
    </lineage>
</organism>
<sequence>MERRNFLTVGVIDPFLIFLRFVSLSFLSLFFVCVDVCMRVLFSFDVKNNNNNKRVFVKELSSLPASGTVEGRGCKHNPSDYHFIMELVAELPGRLLTGLALDANDDVFAVCACSGELLRLNKTNGTMIPIMATETSPHALAIDPRNGDVYLTDRSENAILKLEAVPNSKGHVEKDEKCDNDRGEVDYTVVRYLNSFENRQFVGPTALAVAPDGELFFTDAGAEGDSSFADPVGAVFRTLQGHSQVVPLCRRGLIRPTGIAVKSDKSVYVCEQGTNRVLRFVLRGTYYIGSVFAQLQGGMGPSAIAVRKSDGSIFVTQYDMKGSSSSSSPNEGAGGIITVIGRDGEVSGIVRTTCPSLCAIALDSQEETIYAVEADEASGGSRLLRFRLSPAAQQATE</sequence>
<keyword evidence="1" id="KW-0812">Transmembrane</keyword>
<accession>A0A7J6XS63</accession>
<reference evidence="2 3" key="1">
    <citation type="journal article" date="2019" name="Genome Biol. Evol.">
        <title>Nanopore Sequencing Significantly Improves Genome Assembly of the Protozoan Parasite Trypanosoma cruzi.</title>
        <authorList>
            <person name="Diaz-Viraque F."/>
            <person name="Pita S."/>
            <person name="Greif G."/>
            <person name="de Souza R.C.M."/>
            <person name="Iraola G."/>
            <person name="Robello C."/>
        </authorList>
    </citation>
    <scope>NUCLEOTIDE SEQUENCE [LARGE SCALE GENOMIC DNA]</scope>
    <source>
        <strain evidence="2 3">Berenice</strain>
    </source>
</reference>
<feature type="transmembrane region" description="Helical" evidence="1">
    <location>
        <begin position="21"/>
        <end position="42"/>
    </location>
</feature>
<protein>
    <recommendedName>
        <fullName evidence="4">SMP-30/Gluconolactonase/LRE-like region domain-containing protein</fullName>
    </recommendedName>
</protein>
<dbReference type="VEuPathDB" id="TriTrypDB:ECC02_010069"/>
<evidence type="ECO:0000313" key="2">
    <source>
        <dbReference type="EMBL" id="KAF5217093.1"/>
    </source>
</evidence>
<gene>
    <name evidence="2" type="ORF">ECC02_010069</name>
</gene>
<dbReference type="VEuPathDB" id="TriTrypDB:BCY84_04944"/>
<keyword evidence="1" id="KW-1133">Transmembrane helix</keyword>
<dbReference type="EMBL" id="JABDHM010000154">
    <property type="protein sequence ID" value="KAF5217093.1"/>
    <property type="molecule type" value="Genomic_DNA"/>
</dbReference>
<proteinExistence type="predicted"/>
<evidence type="ECO:0008006" key="4">
    <source>
        <dbReference type="Google" id="ProtNLM"/>
    </source>
</evidence>
<dbReference type="PANTHER" id="PTHR24104:SF25">
    <property type="entry name" value="PROTEIN LIN-41"/>
    <property type="match status" value="1"/>
</dbReference>
<dbReference type="SUPFAM" id="SSF63829">
    <property type="entry name" value="Calcium-dependent phosphotriesterase"/>
    <property type="match status" value="1"/>
</dbReference>
<dbReference type="InterPro" id="IPR050952">
    <property type="entry name" value="TRIM-NHL_E3_ligases"/>
</dbReference>